<name>A0A099KKE2_COLPS</name>
<accession>A0A099KKE2</accession>
<gene>
    <name evidence="1" type="ORF">GAB14E_0560</name>
</gene>
<dbReference type="PATRIC" id="fig|28229.3.peg.3223"/>
<dbReference type="AlphaFoldDB" id="A0A099KKE2"/>
<reference evidence="1 2" key="1">
    <citation type="submission" date="2014-08" db="EMBL/GenBank/DDBJ databases">
        <title>Genomic and Phenotypic Diversity of Colwellia psychrerythraea strains from Disparate Marine Basins.</title>
        <authorList>
            <person name="Techtmann S.M."/>
            <person name="Stelling S.C."/>
            <person name="Utturkar S.M."/>
            <person name="Alshibli N."/>
            <person name="Harris A."/>
            <person name="Brown S.D."/>
            <person name="Hazen T.C."/>
        </authorList>
    </citation>
    <scope>NUCLEOTIDE SEQUENCE [LARGE SCALE GENOMIC DNA]</scope>
    <source>
        <strain evidence="1 2">GAB14E</strain>
    </source>
</reference>
<dbReference type="RefSeq" id="WP_052093843.1">
    <property type="nucleotide sequence ID" value="NZ_JQEC01000044.1"/>
</dbReference>
<dbReference type="OrthoDB" id="1917183at2"/>
<sequence>MLKYSDLFENEVLNYLGDYLDFELSNLDKYTDWIKLTPSYHAEVIAGEGSGGFYVAYGEDETENKPILFISSEGQAGKLANNLSEFIAMIIEIPYWFDLLKFSGGGQLSEMRKAAHFMFSEFNEDYPDYEEAKAILKSKLVLPNISDPIGLLHSCMHNSDCTVLASDGLEYESLFNTSVSSDNNAWK</sequence>
<dbReference type="Proteomes" id="UP000029868">
    <property type="component" value="Unassembled WGS sequence"/>
</dbReference>
<evidence type="ECO:0000313" key="1">
    <source>
        <dbReference type="EMBL" id="KGJ90896.1"/>
    </source>
</evidence>
<protein>
    <submittedName>
        <fullName evidence="1">Uncharacterized protein</fullName>
    </submittedName>
</protein>
<organism evidence="1 2">
    <name type="scientific">Colwellia psychrerythraea</name>
    <name type="common">Vibrio psychroerythus</name>
    <dbReference type="NCBI Taxonomy" id="28229"/>
    <lineage>
        <taxon>Bacteria</taxon>
        <taxon>Pseudomonadati</taxon>
        <taxon>Pseudomonadota</taxon>
        <taxon>Gammaproteobacteria</taxon>
        <taxon>Alteromonadales</taxon>
        <taxon>Colwelliaceae</taxon>
        <taxon>Colwellia</taxon>
    </lineage>
</organism>
<proteinExistence type="predicted"/>
<dbReference type="EMBL" id="JQEC01000044">
    <property type="protein sequence ID" value="KGJ90896.1"/>
    <property type="molecule type" value="Genomic_DNA"/>
</dbReference>
<evidence type="ECO:0000313" key="2">
    <source>
        <dbReference type="Proteomes" id="UP000029868"/>
    </source>
</evidence>
<comment type="caution">
    <text evidence="1">The sequence shown here is derived from an EMBL/GenBank/DDBJ whole genome shotgun (WGS) entry which is preliminary data.</text>
</comment>